<evidence type="ECO:0000313" key="3">
    <source>
        <dbReference type="EMBL" id="MCQ8278491.1"/>
    </source>
</evidence>
<dbReference type="Proteomes" id="UP001524587">
    <property type="component" value="Unassembled WGS sequence"/>
</dbReference>
<evidence type="ECO:0000256" key="1">
    <source>
        <dbReference type="ARBA" id="ARBA00022723"/>
    </source>
</evidence>
<feature type="domain" description="HMA" evidence="2">
    <location>
        <begin position="4"/>
        <end position="67"/>
    </location>
</feature>
<organism evidence="3 4">
    <name type="scientific">Endosaccharibacter trunci</name>
    <dbReference type="NCBI Taxonomy" id="2812733"/>
    <lineage>
        <taxon>Bacteria</taxon>
        <taxon>Pseudomonadati</taxon>
        <taxon>Pseudomonadota</taxon>
        <taxon>Alphaproteobacteria</taxon>
        <taxon>Acetobacterales</taxon>
        <taxon>Acetobacteraceae</taxon>
        <taxon>Endosaccharibacter</taxon>
    </lineage>
</organism>
<dbReference type="SUPFAM" id="SSF55008">
    <property type="entry name" value="HMA, heavy metal-associated domain"/>
    <property type="match status" value="1"/>
</dbReference>
<dbReference type="PROSITE" id="PS01047">
    <property type="entry name" value="HMA_1"/>
    <property type="match status" value="1"/>
</dbReference>
<dbReference type="Pfam" id="PF00403">
    <property type="entry name" value="HMA"/>
    <property type="match status" value="1"/>
</dbReference>
<dbReference type="InterPro" id="IPR006121">
    <property type="entry name" value="HMA_dom"/>
</dbReference>
<sequence length="70" mass="7064">MTTLMTTLAVSGMTCGHCVRAVTEAIHGIDASATVDVDLKAGTVSTDSALPADRLAQAIAAEGYEVKNAA</sequence>
<dbReference type="InterPro" id="IPR036163">
    <property type="entry name" value="HMA_dom_sf"/>
</dbReference>
<dbReference type="RefSeq" id="WP_422863971.1">
    <property type="nucleotide sequence ID" value="NZ_JAMSKV010000006.1"/>
</dbReference>
<dbReference type="CDD" id="cd00371">
    <property type="entry name" value="HMA"/>
    <property type="match status" value="1"/>
</dbReference>
<dbReference type="InterPro" id="IPR017969">
    <property type="entry name" value="Heavy-metal-associated_CS"/>
</dbReference>
<dbReference type="EMBL" id="JAMSKV010000006">
    <property type="protein sequence ID" value="MCQ8278491.1"/>
    <property type="molecule type" value="Genomic_DNA"/>
</dbReference>
<reference evidence="3 4" key="1">
    <citation type="submission" date="2022-06" db="EMBL/GenBank/DDBJ databases">
        <title>Endosaccharibacter gen. nov., sp. nov., endophytic bacteria isolated from sugarcane.</title>
        <authorList>
            <person name="Pitiwittayakul N."/>
            <person name="Yukphan P."/>
            <person name="Charoenyingcharoen P."/>
            <person name="Tanasupawat S."/>
        </authorList>
    </citation>
    <scope>NUCLEOTIDE SEQUENCE [LARGE SCALE GENOMIC DNA]</scope>
    <source>
        <strain evidence="3 4">KSS8</strain>
    </source>
</reference>
<evidence type="ECO:0000259" key="2">
    <source>
        <dbReference type="PROSITE" id="PS50846"/>
    </source>
</evidence>
<evidence type="ECO:0000313" key="4">
    <source>
        <dbReference type="Proteomes" id="UP001524587"/>
    </source>
</evidence>
<comment type="caution">
    <text evidence="3">The sequence shown here is derived from an EMBL/GenBank/DDBJ whole genome shotgun (WGS) entry which is preliminary data.</text>
</comment>
<proteinExistence type="predicted"/>
<protein>
    <submittedName>
        <fullName evidence="3">Cation transporter</fullName>
    </submittedName>
</protein>
<dbReference type="Gene3D" id="3.30.70.100">
    <property type="match status" value="1"/>
</dbReference>
<name>A0ABT1W8S7_9PROT</name>
<keyword evidence="1" id="KW-0479">Metal-binding</keyword>
<keyword evidence="4" id="KW-1185">Reference proteome</keyword>
<dbReference type="PROSITE" id="PS50846">
    <property type="entry name" value="HMA_2"/>
    <property type="match status" value="1"/>
</dbReference>
<gene>
    <name evidence="3" type="ORF">NFI95_08500</name>
</gene>
<accession>A0ABT1W8S7</accession>